<evidence type="ECO:0000313" key="1">
    <source>
        <dbReference type="EMBL" id="XDJ03458.1"/>
    </source>
</evidence>
<protein>
    <submittedName>
        <fullName evidence="1">Uncharacterized protein</fullName>
    </submittedName>
</protein>
<gene>
    <name evidence="1" type="ORF">H905_00040</name>
</gene>
<reference evidence="1" key="2">
    <citation type="submission" date="2024-07" db="EMBL/GenBank/DDBJ databases">
        <authorList>
            <person name="Foxall R."/>
        </authorList>
    </citation>
    <scope>NUCLEOTIDE SEQUENCE</scope>
</reference>
<organism evidence="1">
    <name type="scientific">Aliivibrio phage vB_Alvi_H905</name>
    <dbReference type="NCBI Taxonomy" id="3234039"/>
    <lineage>
        <taxon>Viruses</taxon>
    </lineage>
</organism>
<reference evidence="1" key="1">
    <citation type="journal article" date="2024" name="Genome Announc.">
        <title>Genome sequence of H905.</title>
        <authorList>
            <person name="Whistler C."/>
            <person name="Calawa J."/>
        </authorList>
    </citation>
    <scope>NUCLEOTIDE SEQUENCE</scope>
</reference>
<dbReference type="EMBL" id="PP986400">
    <property type="protein sequence ID" value="XDJ03458.1"/>
    <property type="molecule type" value="Genomic_DNA"/>
</dbReference>
<sequence>MDKIIEVNAVGKAISLWFFKQRTAGLVRDNSLYNKELDRVRSLLKPVVIPQNVGDPGGLKVNHGCEARGS</sequence>
<name>A0AB39C9S8_9VIRU</name>
<accession>A0AB39C9S8</accession>
<proteinExistence type="predicted"/>